<comment type="caution">
    <text evidence="1">The sequence shown here is derived from an EMBL/GenBank/DDBJ whole genome shotgun (WGS) entry which is preliminary data.</text>
</comment>
<gene>
    <name evidence="1" type="ORF">Bhyg_11873</name>
</gene>
<keyword evidence="2" id="KW-1185">Reference proteome</keyword>
<dbReference type="AlphaFoldDB" id="A0A9Q0S0N1"/>
<name>A0A9Q0S0N1_9DIPT</name>
<dbReference type="OrthoDB" id="8053861at2759"/>
<dbReference type="Proteomes" id="UP001151699">
    <property type="component" value="Chromosome X"/>
</dbReference>
<organism evidence="1 2">
    <name type="scientific">Pseudolycoriella hygida</name>
    <dbReference type="NCBI Taxonomy" id="35572"/>
    <lineage>
        <taxon>Eukaryota</taxon>
        <taxon>Metazoa</taxon>
        <taxon>Ecdysozoa</taxon>
        <taxon>Arthropoda</taxon>
        <taxon>Hexapoda</taxon>
        <taxon>Insecta</taxon>
        <taxon>Pterygota</taxon>
        <taxon>Neoptera</taxon>
        <taxon>Endopterygota</taxon>
        <taxon>Diptera</taxon>
        <taxon>Nematocera</taxon>
        <taxon>Sciaroidea</taxon>
        <taxon>Sciaridae</taxon>
        <taxon>Pseudolycoriella</taxon>
    </lineage>
</organism>
<evidence type="ECO:0000313" key="1">
    <source>
        <dbReference type="EMBL" id="KAJ6639133.1"/>
    </source>
</evidence>
<reference evidence="1" key="1">
    <citation type="submission" date="2022-07" db="EMBL/GenBank/DDBJ databases">
        <authorList>
            <person name="Trinca V."/>
            <person name="Uliana J.V.C."/>
            <person name="Torres T.T."/>
            <person name="Ward R.J."/>
            <person name="Monesi N."/>
        </authorList>
    </citation>
    <scope>NUCLEOTIDE SEQUENCE</scope>
    <source>
        <strain evidence="1">HSMRA1968</strain>
        <tissue evidence="1">Whole embryos</tissue>
    </source>
</reference>
<proteinExistence type="predicted"/>
<sequence length="145" mass="16594">MDGSLTGGLHNHMKLIHKENTLKKSAESNIAPSNAKISSFFHNREVESLDDVLSRMAALDGIPFQLFCSSDDIRKGLTSRGFTDIPKSPNTIRKYILNYAEKIRDETKARFDKLISEGQKFSCTSDEWTSLRNRRFINLHHLPKR</sequence>
<accession>A0A9Q0S0N1</accession>
<evidence type="ECO:0000313" key="2">
    <source>
        <dbReference type="Proteomes" id="UP001151699"/>
    </source>
</evidence>
<dbReference type="EMBL" id="WJQU01000003">
    <property type="protein sequence ID" value="KAJ6639133.1"/>
    <property type="molecule type" value="Genomic_DNA"/>
</dbReference>
<protein>
    <submittedName>
        <fullName evidence="1">Uncharacterized protein</fullName>
    </submittedName>
</protein>